<evidence type="ECO:0000259" key="6">
    <source>
        <dbReference type="PROSITE" id="PS50109"/>
    </source>
</evidence>
<evidence type="ECO:0000313" key="11">
    <source>
        <dbReference type="Proteomes" id="UP000032160"/>
    </source>
</evidence>
<dbReference type="InterPro" id="IPR036097">
    <property type="entry name" value="HisK_dim/P_sf"/>
</dbReference>
<dbReference type="Gene3D" id="3.40.50.2300">
    <property type="match status" value="1"/>
</dbReference>
<dbReference type="InterPro" id="IPR005467">
    <property type="entry name" value="His_kinase_dom"/>
</dbReference>
<dbReference type="PROSITE" id="PS50113">
    <property type="entry name" value="PAC"/>
    <property type="match status" value="1"/>
</dbReference>
<evidence type="ECO:0000313" key="10">
    <source>
        <dbReference type="EMBL" id="CDO60967.1"/>
    </source>
</evidence>
<evidence type="ECO:0000259" key="9">
    <source>
        <dbReference type="PROSITE" id="PS50113"/>
    </source>
</evidence>
<feature type="domain" description="PAS" evidence="8">
    <location>
        <begin position="212"/>
        <end position="284"/>
    </location>
</feature>
<dbReference type="HOGENOM" id="CLU_000445_114_15_5"/>
<dbReference type="STRING" id="1458461.BN1012_Phect2754"/>
<dbReference type="Gene3D" id="1.10.287.130">
    <property type="match status" value="1"/>
</dbReference>
<dbReference type="InterPro" id="IPR001789">
    <property type="entry name" value="Sig_transdc_resp-reg_receiver"/>
</dbReference>
<feature type="domain" description="Histidine kinase" evidence="6">
    <location>
        <begin position="357"/>
        <end position="578"/>
    </location>
</feature>
<dbReference type="GO" id="GO:0000155">
    <property type="term" value="F:phosphorelay sensor kinase activity"/>
    <property type="evidence" value="ECO:0007669"/>
    <property type="project" value="InterPro"/>
</dbReference>
<dbReference type="PROSITE" id="PS50112">
    <property type="entry name" value="PAS"/>
    <property type="match status" value="1"/>
</dbReference>
<dbReference type="SUPFAM" id="SSF47384">
    <property type="entry name" value="Homodimeric domain of signal transducing histidine kinase"/>
    <property type="match status" value="1"/>
</dbReference>
<dbReference type="SMART" id="SM00448">
    <property type="entry name" value="REC"/>
    <property type="match status" value="1"/>
</dbReference>
<feature type="modified residue" description="4-aspartylphosphate" evidence="5">
    <location>
        <position position="690"/>
    </location>
</feature>
<dbReference type="CDD" id="cd00082">
    <property type="entry name" value="HisKA"/>
    <property type="match status" value="1"/>
</dbReference>
<dbReference type="PROSITE" id="PS50110">
    <property type="entry name" value="RESPONSE_REGULATORY"/>
    <property type="match status" value="1"/>
</dbReference>
<dbReference type="SUPFAM" id="SSF55785">
    <property type="entry name" value="PYP-like sensor domain (PAS domain)"/>
    <property type="match status" value="2"/>
</dbReference>
<dbReference type="SMART" id="SM00388">
    <property type="entry name" value="HisKA"/>
    <property type="match status" value="1"/>
</dbReference>
<dbReference type="InterPro" id="IPR003661">
    <property type="entry name" value="HisK_dim/P_dom"/>
</dbReference>
<dbReference type="PANTHER" id="PTHR45339">
    <property type="entry name" value="HYBRID SIGNAL TRANSDUCTION HISTIDINE KINASE J"/>
    <property type="match status" value="1"/>
</dbReference>
<dbReference type="FunFam" id="3.30.565.10:FF:000010">
    <property type="entry name" value="Sensor histidine kinase RcsC"/>
    <property type="match status" value="1"/>
</dbReference>
<dbReference type="InterPro" id="IPR000700">
    <property type="entry name" value="PAS-assoc_C"/>
</dbReference>
<keyword evidence="10" id="KW-0808">Transferase</keyword>
<organism evidence="10 11">
    <name type="scientific">Candidatus Phaeomarinibacter ectocarpi</name>
    <dbReference type="NCBI Taxonomy" id="1458461"/>
    <lineage>
        <taxon>Bacteria</taxon>
        <taxon>Pseudomonadati</taxon>
        <taxon>Pseudomonadota</taxon>
        <taxon>Alphaproteobacteria</taxon>
        <taxon>Hyphomicrobiales</taxon>
        <taxon>Parvibaculaceae</taxon>
        <taxon>Candidatus Phaeomarinibacter</taxon>
    </lineage>
</organism>
<dbReference type="Pfam" id="PF08447">
    <property type="entry name" value="PAS_3"/>
    <property type="match status" value="2"/>
</dbReference>
<keyword evidence="11" id="KW-1185">Reference proteome</keyword>
<dbReference type="InterPro" id="IPR011006">
    <property type="entry name" value="CheY-like_superfamily"/>
</dbReference>
<dbReference type="Pfam" id="PF00072">
    <property type="entry name" value="Response_reg"/>
    <property type="match status" value="1"/>
</dbReference>
<dbReference type="SMART" id="SM00387">
    <property type="entry name" value="HATPase_c"/>
    <property type="match status" value="1"/>
</dbReference>
<proteinExistence type="predicted"/>
<dbReference type="InterPro" id="IPR036890">
    <property type="entry name" value="HATPase_C_sf"/>
</dbReference>
<feature type="domain" description="PAC" evidence="9">
    <location>
        <begin position="287"/>
        <end position="339"/>
    </location>
</feature>
<dbReference type="PROSITE" id="PS50109">
    <property type="entry name" value="HIS_KIN"/>
    <property type="match status" value="1"/>
</dbReference>
<evidence type="ECO:0000256" key="2">
    <source>
        <dbReference type="ARBA" id="ARBA00012438"/>
    </source>
</evidence>
<dbReference type="PANTHER" id="PTHR45339:SF3">
    <property type="entry name" value="HISTIDINE KINASE"/>
    <property type="match status" value="1"/>
</dbReference>
<comment type="catalytic activity">
    <reaction evidence="1">
        <text>ATP + protein L-histidine = ADP + protein N-phospho-L-histidine.</text>
        <dbReference type="EC" id="2.7.13.3"/>
    </reaction>
</comment>
<dbReference type="InterPro" id="IPR003594">
    <property type="entry name" value="HATPase_dom"/>
</dbReference>
<dbReference type="PATRIC" id="fig|1458461.3.peg.2760"/>
<dbReference type="Gene3D" id="3.30.565.10">
    <property type="entry name" value="Histidine kinase-like ATPase, C-terminal domain"/>
    <property type="match status" value="1"/>
</dbReference>
<dbReference type="Gene3D" id="2.10.70.100">
    <property type="match status" value="1"/>
</dbReference>
<dbReference type="CDD" id="cd00130">
    <property type="entry name" value="PAS"/>
    <property type="match status" value="2"/>
</dbReference>
<dbReference type="CDD" id="cd17546">
    <property type="entry name" value="REC_hyHK_CKI1_RcsC-like"/>
    <property type="match status" value="1"/>
</dbReference>
<dbReference type="Pfam" id="PF02518">
    <property type="entry name" value="HATPase_c"/>
    <property type="match status" value="1"/>
</dbReference>
<evidence type="ECO:0000256" key="3">
    <source>
        <dbReference type="ARBA" id="ARBA00022553"/>
    </source>
</evidence>
<keyword evidence="10" id="KW-0418">Kinase</keyword>
<keyword evidence="3 5" id="KW-0597">Phosphoprotein</keyword>
<dbReference type="SMART" id="SM00086">
    <property type="entry name" value="PAC"/>
    <property type="match status" value="2"/>
</dbReference>
<dbReference type="InterPro" id="IPR000014">
    <property type="entry name" value="PAS"/>
</dbReference>
<evidence type="ECO:0000256" key="5">
    <source>
        <dbReference type="PROSITE-ProRule" id="PRU00169"/>
    </source>
</evidence>
<feature type="domain" description="Response regulatory" evidence="7">
    <location>
        <begin position="641"/>
        <end position="759"/>
    </location>
</feature>
<sequence>MDREALLGGGWISTFRGTDENIRWIASMAGLQGGSLSMDLAAATQPGRSFQLEFKPAPNTQGMLFVCLSETTLERQARWATDHYKTLLDRIQTVSNTGYWRYDVSTGSVLWSDRVFEIHGLEPDPSGVDIDTAIAAYHPDDRQRVRDCISHSLETGEAFDFDLRIVRPDGSIRHVVSRGEVENADEPGAARLFGVFHDVTSEREEDLANQVTQERLRMVVEASRDGLWDWDYGSNVIFMSERLKEILGLTETGNAFDADSVRAFIHPEHRKSFYSLVERSFATGNRCEGEVRFIRADGTDGWVQVKAVASFDSDGKPGRVVCAVGDITERRRAEEELRQARADALEASEAKSKFVATVSHELRTPLNGIIGMLDLLTSAKLNSDQQPLADIAIDSARGLLAILDDLLDLSKLDANRLELNPVEFRPYDLVQGVIHLFAPGAAQRDMGIFLNVDPHVPDAIVADKVRLRQILSNLIGNALKFTDAGTINVHLSLTKGTEGQAQLRCSVQDTGIGIDSDAQARLFEPYVQASGKTFEEFGGTGLGLAICKQLAERMGGKIGVDSKPGMGSTFWFTVDFAEPENAAGDEHVAPTRTAMQMRFRGANVDASSEPALKLDEPAVRLPSKLEAVSAPSADRDPSKPHLLIAEDNAVNQRVITAMVSRLGYTYDLVEDGAQAIEAVRGTAYDAVLMDVQMPNIDGVMATRLIREEERDTDRNVPIIAITAHAMRGTKQDYLAAGMTDFVPKPISVKALAVSLHKLCGSKSNDSADENSTALGSAGA</sequence>
<dbReference type="NCBIfam" id="TIGR00229">
    <property type="entry name" value="sensory_box"/>
    <property type="match status" value="1"/>
</dbReference>
<evidence type="ECO:0000259" key="7">
    <source>
        <dbReference type="PROSITE" id="PS50110"/>
    </source>
</evidence>
<dbReference type="Pfam" id="PF00512">
    <property type="entry name" value="HisKA"/>
    <property type="match status" value="1"/>
</dbReference>
<dbReference type="InterPro" id="IPR035965">
    <property type="entry name" value="PAS-like_dom_sf"/>
</dbReference>
<dbReference type="PRINTS" id="PR00344">
    <property type="entry name" value="BCTRLSENSOR"/>
</dbReference>
<dbReference type="InterPro" id="IPR013655">
    <property type="entry name" value="PAS_fold_3"/>
</dbReference>
<dbReference type="Gene3D" id="3.30.450.20">
    <property type="entry name" value="PAS domain"/>
    <property type="match status" value="2"/>
</dbReference>
<accession>X5MEH9</accession>
<evidence type="ECO:0000256" key="4">
    <source>
        <dbReference type="ARBA" id="ARBA00023012"/>
    </source>
</evidence>
<name>X5MEH9_9HYPH</name>
<dbReference type="KEGG" id="pect:BN1012_Phect2754"/>
<dbReference type="SUPFAM" id="SSF55874">
    <property type="entry name" value="ATPase domain of HSP90 chaperone/DNA topoisomerase II/histidine kinase"/>
    <property type="match status" value="1"/>
</dbReference>
<dbReference type="Proteomes" id="UP000032160">
    <property type="component" value="Chromosome I"/>
</dbReference>
<evidence type="ECO:0000259" key="8">
    <source>
        <dbReference type="PROSITE" id="PS50112"/>
    </source>
</evidence>
<protein>
    <recommendedName>
        <fullName evidence="2">histidine kinase</fullName>
        <ecNumber evidence="2">2.7.13.3</ecNumber>
    </recommendedName>
</protein>
<dbReference type="EC" id="2.7.13.3" evidence="2"/>
<dbReference type="SMART" id="SM00091">
    <property type="entry name" value="PAS"/>
    <property type="match status" value="2"/>
</dbReference>
<dbReference type="InterPro" id="IPR004358">
    <property type="entry name" value="Sig_transdc_His_kin-like_C"/>
</dbReference>
<dbReference type="InterPro" id="IPR001610">
    <property type="entry name" value="PAC"/>
</dbReference>
<dbReference type="AlphaFoldDB" id="X5MEH9"/>
<dbReference type="SUPFAM" id="SSF52172">
    <property type="entry name" value="CheY-like"/>
    <property type="match status" value="1"/>
</dbReference>
<keyword evidence="4" id="KW-0902">Two-component regulatory system</keyword>
<reference evidence="10 11" key="1">
    <citation type="journal article" date="2014" name="Front. Genet.">
        <title>Genome and metabolic network of "Candidatus Phaeomarinobacter ectocarpi" Ec32, a new candidate genus of Alphaproteobacteria frequently associated with brown algae.</title>
        <authorList>
            <person name="Dittami S.M."/>
            <person name="Barbeyron T."/>
            <person name="Boyen C."/>
            <person name="Cambefort J."/>
            <person name="Collet G."/>
            <person name="Delage L."/>
            <person name="Gobet A."/>
            <person name="Groisillier A."/>
            <person name="Leblanc C."/>
            <person name="Michel G."/>
            <person name="Scornet D."/>
            <person name="Siegel A."/>
            <person name="Tapia J.E."/>
            <person name="Tonon T."/>
        </authorList>
    </citation>
    <scope>NUCLEOTIDE SEQUENCE [LARGE SCALE GENOMIC DNA]</scope>
    <source>
        <strain evidence="10 11">Ec32</strain>
    </source>
</reference>
<evidence type="ECO:0000256" key="1">
    <source>
        <dbReference type="ARBA" id="ARBA00000085"/>
    </source>
</evidence>
<dbReference type="CDD" id="cd16922">
    <property type="entry name" value="HATPase_EvgS-ArcB-TorS-like"/>
    <property type="match status" value="1"/>
</dbReference>
<dbReference type="EMBL" id="HG966617">
    <property type="protein sequence ID" value="CDO60967.1"/>
    <property type="molecule type" value="Genomic_DNA"/>
</dbReference>
<gene>
    <name evidence="10" type="ORF">BN1012_Phect2754</name>
</gene>